<keyword evidence="3" id="KW-1185">Reference proteome</keyword>
<dbReference type="RefSeq" id="WP_075013662.1">
    <property type="nucleotide sequence ID" value="NZ_FOWE01000005.1"/>
</dbReference>
<name>A0A1I5FPB7_9ACTN</name>
<protein>
    <recommendedName>
        <fullName evidence="4">Diguanylate cyclase</fullName>
    </recommendedName>
</protein>
<dbReference type="SUPFAM" id="SSF55073">
    <property type="entry name" value="Nucleotide cyclase"/>
    <property type="match status" value="1"/>
</dbReference>
<dbReference type="EMBL" id="FOWE01000005">
    <property type="protein sequence ID" value="SFO25610.1"/>
    <property type="molecule type" value="Genomic_DNA"/>
</dbReference>
<evidence type="ECO:0000256" key="1">
    <source>
        <dbReference type="SAM" id="MobiDB-lite"/>
    </source>
</evidence>
<evidence type="ECO:0000313" key="3">
    <source>
        <dbReference type="Proteomes" id="UP000183642"/>
    </source>
</evidence>
<organism evidence="2 3">
    <name type="scientific">Geodermatophilus obscurus</name>
    <dbReference type="NCBI Taxonomy" id="1861"/>
    <lineage>
        <taxon>Bacteria</taxon>
        <taxon>Bacillati</taxon>
        <taxon>Actinomycetota</taxon>
        <taxon>Actinomycetes</taxon>
        <taxon>Geodermatophilales</taxon>
        <taxon>Geodermatophilaceae</taxon>
        <taxon>Geodermatophilus</taxon>
    </lineage>
</organism>
<dbReference type="InterPro" id="IPR043128">
    <property type="entry name" value="Rev_trsase/Diguanyl_cyclase"/>
</dbReference>
<gene>
    <name evidence="2" type="ORF">SAMN05660359_02287</name>
</gene>
<evidence type="ECO:0008006" key="4">
    <source>
        <dbReference type="Google" id="ProtNLM"/>
    </source>
</evidence>
<evidence type="ECO:0000313" key="2">
    <source>
        <dbReference type="EMBL" id="SFO25610.1"/>
    </source>
</evidence>
<dbReference type="Gene3D" id="3.30.70.270">
    <property type="match status" value="1"/>
</dbReference>
<proteinExistence type="predicted"/>
<dbReference type="Proteomes" id="UP000183642">
    <property type="component" value="Unassembled WGS sequence"/>
</dbReference>
<accession>A0A1I5FPB7</accession>
<dbReference type="AlphaFoldDB" id="A0A1I5FPB7"/>
<reference evidence="3" key="1">
    <citation type="submission" date="2016-10" db="EMBL/GenBank/DDBJ databases">
        <authorList>
            <person name="Varghese N."/>
            <person name="Submissions S."/>
        </authorList>
    </citation>
    <scope>NUCLEOTIDE SEQUENCE [LARGE SCALE GENOMIC DNA]</scope>
    <source>
        <strain evidence="3">DSM 43161</strain>
    </source>
</reference>
<sequence>MDGAATGVRSGGGPLAAPRRRAPGWLSAGLYRPLAEDDERGPLLGAARPCGATASVGCALLHPDDDVAGVLHRADAALYRAEAAGGDRVHDLAR</sequence>
<dbReference type="InterPro" id="IPR029787">
    <property type="entry name" value="Nucleotide_cyclase"/>
</dbReference>
<feature type="region of interest" description="Disordered" evidence="1">
    <location>
        <begin position="1"/>
        <end position="21"/>
    </location>
</feature>